<keyword evidence="2" id="KW-1185">Reference proteome</keyword>
<gene>
    <name evidence="1" type="ORF">PORY_000243</name>
</gene>
<evidence type="ECO:0000313" key="1">
    <source>
        <dbReference type="EMBL" id="KAG4306255.1"/>
    </source>
</evidence>
<evidence type="ECO:0000313" key="2">
    <source>
        <dbReference type="Proteomes" id="UP000768646"/>
    </source>
</evidence>
<name>A0ACB7CFU0_9ASCO</name>
<proteinExistence type="predicted"/>
<dbReference type="EMBL" id="JABTEG010000001">
    <property type="protein sequence ID" value="KAG4306255.1"/>
    <property type="molecule type" value="Genomic_DNA"/>
</dbReference>
<reference evidence="1 2" key="1">
    <citation type="journal article" date="2021" name="Commun. Biol.">
        <title>Genomic insights into the host specific adaptation of the Pneumocystis genus.</title>
        <authorList>
            <person name="Cisse O.H."/>
            <person name="Ma L."/>
            <person name="Dekker J.P."/>
            <person name="Khil P.P."/>
            <person name="Youn J.-H."/>
            <person name="Brenchley J.M."/>
            <person name="Blair R."/>
            <person name="Pahar B."/>
            <person name="Chabe M."/>
            <person name="Van Rompay K.K.A."/>
            <person name="Keesler R."/>
            <person name="Sukura A."/>
            <person name="Hirsch V."/>
            <person name="Kutty G."/>
            <person name="Liu Y."/>
            <person name="Peng L."/>
            <person name="Chen J."/>
            <person name="Song J."/>
            <person name="Weissenbacher-Lang C."/>
            <person name="Xu J."/>
            <person name="Upham N.S."/>
            <person name="Stajich J.E."/>
            <person name="Cuomo C.A."/>
            <person name="Cushion M.T."/>
            <person name="Kovacs J.A."/>
        </authorList>
    </citation>
    <scope>NUCLEOTIDE SEQUENCE [LARGE SCALE GENOMIC DNA]</scope>
    <source>
        <strain evidence="1 2">RABM</strain>
    </source>
</reference>
<sequence length="574" mass="64332">MNRMSFFTFPRVRKKDSNIDDHDMLSELVDRLIFSAGVDDEGRPLVILNASKFPDSKDVNYDVLLERMLFVMDTFVDENDYSVVLFAGGVRHRPSWNWLFQAYQSLGRKYRKYIKVLYIVHSTWWIREADDSQMHHLVSPKFARKIVYVSTLSELAKLVPFRQINVPPDVYIHNLKYESHITLPDTMFSEGMPQMFGLSLSQVMGSEGENGLPKVVKDICAYIRDEALTVEGLFRRSPSSTLLKQVREAYDRGNPVTLSEYGPHLAAVLLKLYLRSLPEPLFTHNLYPLLRKISHQSSSTNISFIRNTLLPKLSTPAIMLLSSICLLLHDVSLHSKENLMHPRNLSICISPTLVRHPTDPFLDIQLCNLAGGLGMLMVIAIESTHDVFGFECPSNSESLQCETTQSTSECFVSNPSLDLIPASSSQVSSSPISSRVSSAVLEQSEKPPPELCTSNEVAASPKQGIVNESICLLASKPKSSNLTIRRQNLALLSGFSSVYRRSNTISVHEMSNSRLGSGIETFGSTKYAVKGSRSLKSKSGLVESLKNLYEEKSIILNTPKDFDVSKLQGKRVMI</sequence>
<comment type="caution">
    <text evidence="1">The sequence shown here is derived from an EMBL/GenBank/DDBJ whole genome shotgun (WGS) entry which is preliminary data.</text>
</comment>
<dbReference type="Proteomes" id="UP000768646">
    <property type="component" value="Unassembled WGS sequence"/>
</dbReference>
<protein>
    <submittedName>
        <fullName evidence="1">Uncharacterized protein</fullName>
    </submittedName>
</protein>
<accession>A0ACB7CFU0</accession>
<organism evidence="1 2">
    <name type="scientific">Pneumocystis oryctolagi</name>
    <dbReference type="NCBI Taxonomy" id="42067"/>
    <lineage>
        <taxon>Eukaryota</taxon>
        <taxon>Fungi</taxon>
        <taxon>Dikarya</taxon>
        <taxon>Ascomycota</taxon>
        <taxon>Taphrinomycotina</taxon>
        <taxon>Pneumocystomycetes</taxon>
        <taxon>Pneumocystaceae</taxon>
        <taxon>Pneumocystis</taxon>
    </lineage>
</organism>